<dbReference type="SUPFAM" id="SSF53822">
    <property type="entry name" value="Periplasmic binding protein-like I"/>
    <property type="match status" value="1"/>
</dbReference>
<dbReference type="InterPro" id="IPR000709">
    <property type="entry name" value="Leu_Ile_Val-bd"/>
</dbReference>
<dbReference type="RefSeq" id="WP_145771440.1">
    <property type="nucleotide sequence ID" value="NZ_LR778301.1"/>
</dbReference>
<evidence type="ECO:0000256" key="4">
    <source>
        <dbReference type="ARBA" id="ARBA00022970"/>
    </source>
</evidence>
<feature type="domain" description="Leucine-binding protein" evidence="5">
    <location>
        <begin position="31"/>
        <end position="370"/>
    </location>
</feature>
<proteinExistence type="inferred from homology"/>
<dbReference type="Pfam" id="PF13458">
    <property type="entry name" value="Peripla_BP_6"/>
    <property type="match status" value="1"/>
</dbReference>
<protein>
    <submittedName>
        <fullName evidence="6">Branched chain amino acid ABC transporter substrate-binding protein</fullName>
    </submittedName>
</protein>
<reference evidence="6 7" key="1">
    <citation type="submission" date="2020-03" db="EMBL/GenBank/DDBJ databases">
        <authorList>
            <consortium name="Genoscope - CEA"/>
            <person name="William W."/>
        </authorList>
    </citation>
    <scope>NUCLEOTIDE SEQUENCE [LARGE SCALE GENOMIC DNA]</scope>
    <source>
        <strain evidence="7">DSM 16959</strain>
    </source>
</reference>
<keyword evidence="3" id="KW-0732">Signal</keyword>
<comment type="similarity">
    <text evidence="1">Belongs to the leucine-binding protein family.</text>
</comment>
<keyword evidence="4" id="KW-0029">Amino-acid transport</keyword>
<gene>
    <name evidence="6" type="ORF">DENOEST_0322</name>
</gene>
<keyword evidence="2" id="KW-0813">Transport</keyword>
<name>A0A6S6YIB2_9PROT</name>
<dbReference type="PANTHER" id="PTHR47151">
    <property type="entry name" value="LEU/ILE/VAL-BINDING ABC TRANSPORTER SUBUNIT"/>
    <property type="match status" value="1"/>
</dbReference>
<sequence>MTTVFRFLPLALALAFSLASCGRQDSAAGDTVKIGMAAPLTGSQSDIGLDIQRGTQLGIDDLNAQGLEINGRKLKFELLSEDDEANPAKATTVAQKLVDAKVVAVVGHFNSGASIPASKIYADAGIPQVSPGSTAPRYTQQGYATTFRVVANDDQQGPAAASFLVHSLKAKKVAIIDDSTAYGQGLASTFEAAVKAAGVEVVAHEHTTDKDTDFAAILTKIKGKQPEYLFFGGIYSQGAPMAKQMKALGLDVPLIGGDGIQTPKFIEVAGAAAEGSYASIPGLPKDQMPGGKAFLEKFQARYNKQVELFAPMGYDAVFVLAEAMKRAGSTEPAKVLPELKKTRYNGVIGPIEFDDKGDLKNGPITINVVKNGKWETRDVVMPGGAK</sequence>
<accession>A0A6S6YIB2</accession>
<evidence type="ECO:0000256" key="2">
    <source>
        <dbReference type="ARBA" id="ARBA00022448"/>
    </source>
</evidence>
<dbReference type="PROSITE" id="PS51257">
    <property type="entry name" value="PROKAR_LIPOPROTEIN"/>
    <property type="match status" value="1"/>
</dbReference>
<dbReference type="OrthoDB" id="9783240at2"/>
<dbReference type="CDD" id="cd06342">
    <property type="entry name" value="PBP1_ABC_LIVBP-like"/>
    <property type="match status" value="1"/>
</dbReference>
<dbReference type="PRINTS" id="PR00337">
    <property type="entry name" value="LEUILEVALBP"/>
</dbReference>
<dbReference type="KEGG" id="doe:DENOEST_0322"/>
<evidence type="ECO:0000259" key="5">
    <source>
        <dbReference type="Pfam" id="PF13458"/>
    </source>
</evidence>
<dbReference type="PANTHER" id="PTHR47151:SF2">
    <property type="entry name" value="AMINO ACID BINDING PROTEIN"/>
    <property type="match status" value="1"/>
</dbReference>
<dbReference type="GO" id="GO:0006865">
    <property type="term" value="P:amino acid transport"/>
    <property type="evidence" value="ECO:0007669"/>
    <property type="project" value="UniProtKB-KW"/>
</dbReference>
<dbReference type="InterPro" id="IPR028081">
    <property type="entry name" value="Leu-bd"/>
</dbReference>
<dbReference type="Gene3D" id="3.40.50.2300">
    <property type="match status" value="2"/>
</dbReference>
<organism evidence="6 7">
    <name type="scientific">Denitratisoma oestradiolicum</name>
    <dbReference type="NCBI Taxonomy" id="311182"/>
    <lineage>
        <taxon>Bacteria</taxon>
        <taxon>Pseudomonadati</taxon>
        <taxon>Pseudomonadota</taxon>
        <taxon>Betaproteobacteria</taxon>
        <taxon>Nitrosomonadales</taxon>
        <taxon>Sterolibacteriaceae</taxon>
        <taxon>Denitratisoma</taxon>
    </lineage>
</organism>
<dbReference type="Proteomes" id="UP000515733">
    <property type="component" value="Chromosome"/>
</dbReference>
<evidence type="ECO:0000313" key="7">
    <source>
        <dbReference type="Proteomes" id="UP000515733"/>
    </source>
</evidence>
<evidence type="ECO:0000256" key="3">
    <source>
        <dbReference type="ARBA" id="ARBA00022729"/>
    </source>
</evidence>
<evidence type="ECO:0000256" key="1">
    <source>
        <dbReference type="ARBA" id="ARBA00010062"/>
    </source>
</evidence>
<evidence type="ECO:0000313" key="6">
    <source>
        <dbReference type="EMBL" id="CAB1367494.1"/>
    </source>
</evidence>
<dbReference type="EMBL" id="LR778301">
    <property type="protein sequence ID" value="CAB1367494.1"/>
    <property type="molecule type" value="Genomic_DNA"/>
</dbReference>
<dbReference type="AlphaFoldDB" id="A0A6S6YIB2"/>
<dbReference type="InterPro" id="IPR028082">
    <property type="entry name" value="Peripla_BP_I"/>
</dbReference>
<keyword evidence="7" id="KW-1185">Reference proteome</keyword>